<proteinExistence type="predicted"/>
<gene>
    <name evidence="1" type="ORF">FB388_5042</name>
</gene>
<comment type="caution">
    <text evidence="1">The sequence shown here is derived from an EMBL/GenBank/DDBJ whole genome shotgun (WGS) entry which is preliminary data.</text>
</comment>
<dbReference type="Proteomes" id="UP000319818">
    <property type="component" value="Unassembled WGS sequence"/>
</dbReference>
<name>A0A543FVI5_9PSEU</name>
<dbReference type="RefSeq" id="WP_142104586.1">
    <property type="nucleotide sequence ID" value="NZ_VFPH01000002.1"/>
</dbReference>
<organism evidence="1 2">
    <name type="scientific">Pseudonocardia cypriaca</name>
    <dbReference type="NCBI Taxonomy" id="882449"/>
    <lineage>
        <taxon>Bacteria</taxon>
        <taxon>Bacillati</taxon>
        <taxon>Actinomycetota</taxon>
        <taxon>Actinomycetes</taxon>
        <taxon>Pseudonocardiales</taxon>
        <taxon>Pseudonocardiaceae</taxon>
        <taxon>Pseudonocardia</taxon>
    </lineage>
</organism>
<dbReference type="AlphaFoldDB" id="A0A543FVI5"/>
<accession>A0A543FVI5</accession>
<evidence type="ECO:0000313" key="2">
    <source>
        <dbReference type="Proteomes" id="UP000319818"/>
    </source>
</evidence>
<protein>
    <submittedName>
        <fullName evidence="1">Uncharacterized protein</fullName>
    </submittedName>
</protein>
<keyword evidence="2" id="KW-1185">Reference proteome</keyword>
<evidence type="ECO:0000313" key="1">
    <source>
        <dbReference type="EMBL" id="TQM37823.1"/>
    </source>
</evidence>
<reference evidence="1 2" key="1">
    <citation type="submission" date="2019-06" db="EMBL/GenBank/DDBJ databases">
        <title>Sequencing the genomes of 1000 actinobacteria strains.</title>
        <authorList>
            <person name="Klenk H.-P."/>
        </authorList>
    </citation>
    <scope>NUCLEOTIDE SEQUENCE [LARGE SCALE GENOMIC DNA]</scope>
    <source>
        <strain evidence="1 2">DSM 45511</strain>
    </source>
</reference>
<dbReference type="EMBL" id="VFPH01000002">
    <property type="protein sequence ID" value="TQM37823.1"/>
    <property type="molecule type" value="Genomic_DNA"/>
</dbReference>
<sequence>MRDATNEGIQMSGGRIDAGALAVGRGARAVQGRDPHADPARAEINSRLEELLRRLDADAGRLENPEEVRDATQVVANELGKDRPNKTTITGVLTGIAAAVASVSGLATATDALLESVQSFL</sequence>